<dbReference type="SUPFAM" id="SSF53335">
    <property type="entry name" value="S-adenosyl-L-methionine-dependent methyltransferases"/>
    <property type="match status" value="1"/>
</dbReference>
<dbReference type="InterPro" id="IPR029063">
    <property type="entry name" value="SAM-dependent_MTases_sf"/>
</dbReference>
<dbReference type="GO" id="GO:0032259">
    <property type="term" value="P:methylation"/>
    <property type="evidence" value="ECO:0007669"/>
    <property type="project" value="UniProtKB-KW"/>
</dbReference>
<dbReference type="PANTHER" id="PTHR30217:SF12">
    <property type="entry name" value="U32 FAMILY PEPTIDASE"/>
    <property type="match status" value="1"/>
</dbReference>
<dbReference type="GO" id="GO:0006508">
    <property type="term" value="P:proteolysis"/>
    <property type="evidence" value="ECO:0007669"/>
    <property type="project" value="UniProtKB-KW"/>
</dbReference>
<gene>
    <name evidence="4" type="ORF">P271_391</name>
</gene>
<dbReference type="Pfam" id="PF01136">
    <property type="entry name" value="Peptidase_U32"/>
    <property type="match status" value="1"/>
</dbReference>
<comment type="caution">
    <text evidence="4">The sequence shown here is derived from an EMBL/GenBank/DDBJ whole genome shotgun (WGS) entry which is preliminary data.</text>
</comment>
<keyword evidence="3" id="KW-0949">S-adenosyl-L-methionine</keyword>
<dbReference type="Proteomes" id="UP000028523">
    <property type="component" value="Unassembled WGS sequence"/>
</dbReference>
<reference evidence="4 5" key="1">
    <citation type="journal article" date="2014" name="PLoS ONE">
        <title>Reduction of Hydrogen Peroxide Accumulation and Toxicity by a Catalase from Mycoplasma iowae.</title>
        <authorList>
            <person name="Pritchard R.E."/>
            <person name="Prassinos A.J."/>
            <person name="Osborne J.D."/>
            <person name="Raviv Z."/>
            <person name="Balish M.F."/>
        </authorList>
    </citation>
    <scope>NUCLEOTIDE SEQUENCE [LARGE SCALE GENOMIC DNA]</scope>
    <source>
        <strain evidence="4 5">DK-CPA</strain>
    </source>
</reference>
<accession>A0A084U3L3</accession>
<evidence type="ECO:0000256" key="1">
    <source>
        <dbReference type="ARBA" id="ARBA00022603"/>
    </source>
</evidence>
<name>A0A084U3L3_MALIO</name>
<evidence type="ECO:0000313" key="5">
    <source>
        <dbReference type="Proteomes" id="UP000028523"/>
    </source>
</evidence>
<dbReference type="InterPro" id="IPR001539">
    <property type="entry name" value="Peptidase_U32"/>
</dbReference>
<dbReference type="InterPro" id="IPR051454">
    <property type="entry name" value="RNA/ubiquinone_mod_enzymes"/>
</dbReference>
<dbReference type="InterPro" id="IPR002935">
    <property type="entry name" value="SAM_O-MeTrfase"/>
</dbReference>
<dbReference type="CDD" id="cd02440">
    <property type="entry name" value="AdoMet_MTases"/>
    <property type="match status" value="1"/>
</dbReference>
<proteinExistence type="predicted"/>
<dbReference type="GO" id="GO:0008233">
    <property type="term" value="F:peptidase activity"/>
    <property type="evidence" value="ECO:0007669"/>
    <property type="project" value="UniProtKB-KW"/>
</dbReference>
<keyword evidence="2" id="KW-0808">Transferase</keyword>
<dbReference type="AlphaFoldDB" id="A0A084U3L3"/>
<keyword evidence="4" id="KW-0378">Hydrolase</keyword>
<protein>
    <submittedName>
        <fullName evidence="4">Collagenase-related protease, peptidase family U32</fullName>
    </submittedName>
</protein>
<dbReference type="GO" id="GO:0008171">
    <property type="term" value="F:O-methyltransferase activity"/>
    <property type="evidence" value="ECO:0007669"/>
    <property type="project" value="InterPro"/>
</dbReference>
<evidence type="ECO:0000256" key="3">
    <source>
        <dbReference type="ARBA" id="ARBA00022691"/>
    </source>
</evidence>
<keyword evidence="1" id="KW-0489">Methyltransferase</keyword>
<dbReference type="Pfam" id="PF01596">
    <property type="entry name" value="Methyltransf_3"/>
    <property type="match status" value="1"/>
</dbReference>
<keyword evidence="5" id="KW-1185">Reference proteome</keyword>
<evidence type="ECO:0000313" key="4">
    <source>
        <dbReference type="EMBL" id="KFB07549.1"/>
    </source>
</evidence>
<dbReference type="PANTHER" id="PTHR30217">
    <property type="entry name" value="PEPTIDASE U32 FAMILY"/>
    <property type="match status" value="1"/>
</dbReference>
<dbReference type="EMBL" id="AWQU01000079">
    <property type="protein sequence ID" value="KFB07549.1"/>
    <property type="molecule type" value="Genomic_DNA"/>
</dbReference>
<dbReference type="Gene3D" id="3.40.50.150">
    <property type="entry name" value="Vaccinia Virus protein VP39"/>
    <property type="match status" value="1"/>
</dbReference>
<sequence length="456" mass="53081">MLEIGTGNGFSSTFFALKTDLKKIKTIEKNELYFQNSNKVSSKVEYVLADAFEYKPDSKYDIIFIDGPKSKQELLFEKYQNYINHNGMIIIDNIFLKRLLSKNNKQALKIINKNNNFIKYLNQKKDWNIKIVNVGDGLAVCKRKEKTMKLSVTCGNYSLALKMLELNVDNIIVGLKDYCCRFNNVFTIEEIKSLCKNKGNSKITVCLNDIYFENQMNGLTETLKLLNDIDIDYVMFHDFAIPQICYEENLNLNLHYSPETIVTSYGQFDFYLKNKITRVSLATELMTNEMKKIGLNKKAMEVYVKGFGLGFVMHSRWPMLSNFLKHADVKEHKFDNLSYWEIKEDLRKYPNIIYEDNSGTHMLTGYFLSCIKRLKELYDSNIDGLIIDSLFMKDNQVIEIVKLFNQALSNLNNENEIIKLFDKQKDYVDHIVSEGFFGKMGDILHTLKNDNEQEGE</sequence>
<keyword evidence="4" id="KW-0645">Protease</keyword>
<organism evidence="4 5">
    <name type="scientific">Malacoplasma iowae DK-CPA</name>
    <dbReference type="NCBI Taxonomy" id="1394179"/>
    <lineage>
        <taxon>Bacteria</taxon>
        <taxon>Bacillati</taxon>
        <taxon>Mycoplasmatota</taxon>
        <taxon>Mycoplasmoidales</taxon>
        <taxon>Mycoplasmoidaceae</taxon>
        <taxon>Malacoplasma</taxon>
    </lineage>
</organism>
<evidence type="ECO:0000256" key="2">
    <source>
        <dbReference type="ARBA" id="ARBA00022679"/>
    </source>
</evidence>